<dbReference type="EMBL" id="BDGG01000019">
    <property type="protein sequence ID" value="GAV08937.1"/>
    <property type="molecule type" value="Genomic_DNA"/>
</dbReference>
<sequence>MHDFWQDQTVLADFLRGNYALATPKSVGKFWKCLSARTRPRALLSRFGLG</sequence>
<dbReference type="AlphaFoldDB" id="A0A1D1W683"/>
<keyword evidence="2" id="KW-1185">Reference proteome</keyword>
<accession>A0A1D1W683</accession>
<evidence type="ECO:0000313" key="1">
    <source>
        <dbReference type="EMBL" id="GAV08937.1"/>
    </source>
</evidence>
<name>A0A1D1W683_RAMVA</name>
<organism evidence="1 2">
    <name type="scientific">Ramazzottius varieornatus</name>
    <name type="common">Water bear</name>
    <name type="synonym">Tardigrade</name>
    <dbReference type="NCBI Taxonomy" id="947166"/>
    <lineage>
        <taxon>Eukaryota</taxon>
        <taxon>Metazoa</taxon>
        <taxon>Ecdysozoa</taxon>
        <taxon>Tardigrada</taxon>
        <taxon>Eutardigrada</taxon>
        <taxon>Parachela</taxon>
        <taxon>Hypsibioidea</taxon>
        <taxon>Ramazzottiidae</taxon>
        <taxon>Ramazzottius</taxon>
    </lineage>
</organism>
<gene>
    <name evidence="1" type="primary">RvY_18555-1</name>
    <name evidence="1" type="synonym">RvY_18555.1</name>
    <name evidence="1" type="ORF">RvY_18555</name>
</gene>
<dbReference type="Proteomes" id="UP000186922">
    <property type="component" value="Unassembled WGS sequence"/>
</dbReference>
<protein>
    <submittedName>
        <fullName evidence="1">Uncharacterized protein</fullName>
    </submittedName>
</protein>
<comment type="caution">
    <text evidence="1">The sequence shown here is derived from an EMBL/GenBank/DDBJ whole genome shotgun (WGS) entry which is preliminary data.</text>
</comment>
<proteinExistence type="predicted"/>
<reference evidence="1 2" key="1">
    <citation type="journal article" date="2016" name="Nat. Commun.">
        <title>Extremotolerant tardigrade genome and improved radiotolerance of human cultured cells by tardigrade-unique protein.</title>
        <authorList>
            <person name="Hashimoto T."/>
            <person name="Horikawa D.D."/>
            <person name="Saito Y."/>
            <person name="Kuwahara H."/>
            <person name="Kozuka-Hata H."/>
            <person name="Shin-I T."/>
            <person name="Minakuchi Y."/>
            <person name="Ohishi K."/>
            <person name="Motoyama A."/>
            <person name="Aizu T."/>
            <person name="Enomoto A."/>
            <person name="Kondo K."/>
            <person name="Tanaka S."/>
            <person name="Hara Y."/>
            <person name="Koshikawa S."/>
            <person name="Sagara H."/>
            <person name="Miura T."/>
            <person name="Yokobori S."/>
            <person name="Miyagawa K."/>
            <person name="Suzuki Y."/>
            <person name="Kubo T."/>
            <person name="Oyama M."/>
            <person name="Kohara Y."/>
            <person name="Fujiyama A."/>
            <person name="Arakawa K."/>
            <person name="Katayama T."/>
            <person name="Toyoda A."/>
            <person name="Kunieda T."/>
        </authorList>
    </citation>
    <scope>NUCLEOTIDE SEQUENCE [LARGE SCALE GENOMIC DNA]</scope>
    <source>
        <strain evidence="1 2">YOKOZUNA-1</strain>
    </source>
</reference>
<evidence type="ECO:0000313" key="2">
    <source>
        <dbReference type="Proteomes" id="UP000186922"/>
    </source>
</evidence>